<evidence type="ECO:0008006" key="8">
    <source>
        <dbReference type="Google" id="ProtNLM"/>
    </source>
</evidence>
<organism evidence="6 7">
    <name type="scientific">Brassica rapa subsp. trilocularis</name>
    <dbReference type="NCBI Taxonomy" id="1813537"/>
    <lineage>
        <taxon>Eukaryota</taxon>
        <taxon>Viridiplantae</taxon>
        <taxon>Streptophyta</taxon>
        <taxon>Embryophyta</taxon>
        <taxon>Tracheophyta</taxon>
        <taxon>Spermatophyta</taxon>
        <taxon>Magnoliopsida</taxon>
        <taxon>eudicotyledons</taxon>
        <taxon>Gunneridae</taxon>
        <taxon>Pentapetalae</taxon>
        <taxon>rosids</taxon>
        <taxon>malvids</taxon>
        <taxon>Brassicales</taxon>
        <taxon>Brassicaceae</taxon>
        <taxon>Brassiceae</taxon>
        <taxon>Brassica</taxon>
    </lineage>
</organism>
<comment type="caution">
    <text evidence="6">The sequence shown here is derived from an EMBL/GenBank/DDBJ whole genome shotgun (WGS) entry which is preliminary data.</text>
</comment>
<dbReference type="EMBL" id="JADBGQ010000001">
    <property type="protein sequence ID" value="KAG5414167.1"/>
    <property type="molecule type" value="Genomic_DNA"/>
</dbReference>
<feature type="domain" description="O-methyltransferase dimerisation" evidence="5">
    <location>
        <begin position="26"/>
        <end position="121"/>
    </location>
</feature>
<dbReference type="Gene3D" id="3.40.50.150">
    <property type="entry name" value="Vaccinia Virus protein VP39"/>
    <property type="match status" value="1"/>
</dbReference>
<dbReference type="PROSITE" id="PS51683">
    <property type="entry name" value="SAM_OMT_II"/>
    <property type="match status" value="1"/>
</dbReference>
<evidence type="ECO:0000256" key="1">
    <source>
        <dbReference type="ARBA" id="ARBA00022603"/>
    </source>
</evidence>
<evidence type="ECO:0000259" key="4">
    <source>
        <dbReference type="Pfam" id="PF00891"/>
    </source>
</evidence>
<dbReference type="InterPro" id="IPR029063">
    <property type="entry name" value="SAM-dependent_MTases_sf"/>
</dbReference>
<name>A0ABQ7NTI5_BRACM</name>
<keyword evidence="7" id="KW-1185">Reference proteome</keyword>
<evidence type="ECO:0000256" key="3">
    <source>
        <dbReference type="ARBA" id="ARBA00022691"/>
    </source>
</evidence>
<evidence type="ECO:0000313" key="7">
    <source>
        <dbReference type="Proteomes" id="UP000823674"/>
    </source>
</evidence>
<dbReference type="Proteomes" id="UP000823674">
    <property type="component" value="Chromosome A01"/>
</dbReference>
<dbReference type="SUPFAM" id="SSF53335">
    <property type="entry name" value="S-adenosyl-L-methionine-dependent methyltransferases"/>
    <property type="match status" value="1"/>
</dbReference>
<dbReference type="PIRSF" id="PIRSF005739">
    <property type="entry name" value="O-mtase"/>
    <property type="match status" value="1"/>
</dbReference>
<dbReference type="SUPFAM" id="SSF46785">
    <property type="entry name" value="Winged helix' DNA-binding domain"/>
    <property type="match status" value="1"/>
</dbReference>
<dbReference type="CDD" id="cd02440">
    <property type="entry name" value="AdoMet_MTases"/>
    <property type="match status" value="1"/>
</dbReference>
<evidence type="ECO:0000313" key="6">
    <source>
        <dbReference type="EMBL" id="KAG5414167.1"/>
    </source>
</evidence>
<gene>
    <name evidence="6" type="primary">A01p020680.1_BraROA</name>
    <name evidence="6" type="ORF">IGI04_001734</name>
</gene>
<evidence type="ECO:0000256" key="2">
    <source>
        <dbReference type="ARBA" id="ARBA00022679"/>
    </source>
</evidence>
<keyword evidence="3" id="KW-0949">S-adenosyl-L-methionine</keyword>
<dbReference type="InterPro" id="IPR001077">
    <property type="entry name" value="COMT_C"/>
</dbReference>
<dbReference type="InterPro" id="IPR016461">
    <property type="entry name" value="COMT-like"/>
</dbReference>
<dbReference type="Pfam" id="PF08100">
    <property type="entry name" value="Dimerisation"/>
    <property type="match status" value="1"/>
</dbReference>
<keyword evidence="1" id="KW-0489">Methyltransferase</keyword>
<dbReference type="InterPro" id="IPR036388">
    <property type="entry name" value="WH-like_DNA-bd_sf"/>
</dbReference>
<keyword evidence="2" id="KW-0808">Transferase</keyword>
<dbReference type="Gene3D" id="1.10.10.10">
    <property type="entry name" value="Winged helix-like DNA-binding domain superfamily/Winged helix DNA-binding domain"/>
    <property type="match status" value="1"/>
</dbReference>
<protein>
    <recommendedName>
        <fullName evidence="8">O-methyltransferase domain-containing protein</fullName>
    </recommendedName>
</protein>
<dbReference type="InterPro" id="IPR012967">
    <property type="entry name" value="COMT_dimerisation"/>
</dbReference>
<evidence type="ECO:0000259" key="5">
    <source>
        <dbReference type="Pfam" id="PF08100"/>
    </source>
</evidence>
<sequence>MGSLTNSQVIPLTKISSDEEASLYAMQLGSASVLPMVLKAAIELNLLEIMDKNDCFFGSQMSPSELASHLPTKNPAAHVMLDRILQLLASHSILTCSVRKLPDGGVERLYGLNTVCKYLTNNDDGVSLATHCLLNQDKVLMESWCKQRKKVLRMYHLKDAVLEGGIPFDKGYGMPTFVYHGKDQRFANVFNNGMSNHSTIVMKQILEAYKGFEGLSSVVDVGGGIGASLHMVVSKYPTIKGTNFDLPHVIENAPSLVGIEHVKGDMFVSVPKGDAIFLKWVCHDWSDEHCLKLLKNCYEALPDDGKVIAVECLVPIAPDSSLLTKQVVHLDCIMMAHTAGGRERTEEEFESLARRVGFKGFQVICSVFGTYIMEFYKMT</sequence>
<dbReference type="PANTHER" id="PTHR11746">
    <property type="entry name" value="O-METHYLTRANSFERASE"/>
    <property type="match status" value="1"/>
</dbReference>
<dbReference type="Pfam" id="PF00891">
    <property type="entry name" value="Methyltransf_2"/>
    <property type="match status" value="1"/>
</dbReference>
<accession>A0ABQ7NTI5</accession>
<reference evidence="6 7" key="1">
    <citation type="submission" date="2021-03" db="EMBL/GenBank/DDBJ databases">
        <authorList>
            <person name="King G.J."/>
            <person name="Bancroft I."/>
            <person name="Baten A."/>
            <person name="Bloomfield J."/>
            <person name="Borpatragohain P."/>
            <person name="He Z."/>
            <person name="Irish N."/>
            <person name="Irwin J."/>
            <person name="Liu K."/>
            <person name="Mauleon R.P."/>
            <person name="Moore J."/>
            <person name="Morris R."/>
            <person name="Ostergaard L."/>
            <person name="Wang B."/>
            <person name="Wells R."/>
        </authorList>
    </citation>
    <scope>NUCLEOTIDE SEQUENCE [LARGE SCALE GENOMIC DNA]</scope>
    <source>
        <strain evidence="6">R-o-18</strain>
        <tissue evidence="6">Leaf</tissue>
    </source>
</reference>
<feature type="domain" description="O-methyltransferase C-terminal" evidence="4">
    <location>
        <begin position="155"/>
        <end position="359"/>
    </location>
</feature>
<proteinExistence type="predicted"/>
<dbReference type="InterPro" id="IPR036390">
    <property type="entry name" value="WH_DNA-bd_sf"/>
</dbReference>